<protein>
    <submittedName>
        <fullName evidence="2">Uncharacterized protein</fullName>
    </submittedName>
</protein>
<gene>
    <name evidence="2" type="ORF">EJ377_02400</name>
</gene>
<feature type="transmembrane region" description="Helical" evidence="1">
    <location>
        <begin position="79"/>
        <end position="100"/>
    </location>
</feature>
<proteinExistence type="predicted"/>
<feature type="transmembrane region" description="Helical" evidence="1">
    <location>
        <begin position="43"/>
        <end position="67"/>
    </location>
</feature>
<keyword evidence="1" id="KW-1133">Transmembrane helix</keyword>
<dbReference type="Proteomes" id="UP000276953">
    <property type="component" value="Unassembled WGS sequence"/>
</dbReference>
<organism evidence="2 3">
    <name type="scientific">Chryseobacterium arthrosphaerae</name>
    <dbReference type="NCBI Taxonomy" id="651561"/>
    <lineage>
        <taxon>Bacteria</taxon>
        <taxon>Pseudomonadati</taxon>
        <taxon>Bacteroidota</taxon>
        <taxon>Flavobacteriia</taxon>
        <taxon>Flavobacteriales</taxon>
        <taxon>Weeksellaceae</taxon>
        <taxon>Chryseobacterium group</taxon>
        <taxon>Chryseobacterium</taxon>
    </lineage>
</organism>
<comment type="caution">
    <text evidence="2">The sequence shown here is derived from an EMBL/GenBank/DDBJ whole genome shotgun (WGS) entry which is preliminary data.</text>
</comment>
<dbReference type="EMBL" id="RYFC01000001">
    <property type="protein sequence ID" value="RTZ49473.1"/>
    <property type="molecule type" value="Genomic_DNA"/>
</dbReference>
<keyword evidence="1" id="KW-0812">Transmembrane</keyword>
<keyword evidence="1" id="KW-0472">Membrane</keyword>
<evidence type="ECO:0000313" key="2">
    <source>
        <dbReference type="EMBL" id="RTZ49473.1"/>
    </source>
</evidence>
<evidence type="ECO:0000313" key="3">
    <source>
        <dbReference type="Proteomes" id="UP000276953"/>
    </source>
</evidence>
<sequence>MWGKETDNFKIWAFSLLFAYLIFCIVYFLKGTIIGLRRKNQRLWILPWAICVLLCCIVPAFIIKSIVAGMFSVTERDSIWCIGLSWGAFVLSALYIYGIYQFKTPTAPKILHWSYALG</sequence>
<accession>A0A3S0NNM1</accession>
<reference evidence="2 3" key="1">
    <citation type="submission" date="2018-12" db="EMBL/GenBank/DDBJ databases">
        <title>Draft Genome Sequence of Chryseobacterium arthrosphaerae strain ED882-96 Isolated from the Blood of a Patient with Liver Cirrhosis in Taiwan.</title>
        <authorList>
            <person name="Lin J.-N."/>
            <person name="Lai C.-H."/>
            <person name="Yang C.-H."/>
            <person name="Huang Y.-H."/>
        </authorList>
    </citation>
    <scope>NUCLEOTIDE SEQUENCE [LARGE SCALE GENOMIC DNA]</scope>
    <source>
        <strain evidence="2 3">ED882-96</strain>
    </source>
</reference>
<name>A0A3S0NNM1_9FLAO</name>
<evidence type="ECO:0000256" key="1">
    <source>
        <dbReference type="SAM" id="Phobius"/>
    </source>
</evidence>
<dbReference type="AlphaFoldDB" id="A0A3S0NNM1"/>
<feature type="transmembrane region" description="Helical" evidence="1">
    <location>
        <begin position="12"/>
        <end position="31"/>
    </location>
</feature>